<evidence type="ECO:0000256" key="1">
    <source>
        <dbReference type="SAM" id="MobiDB-lite"/>
    </source>
</evidence>
<keyword evidence="3" id="KW-1185">Reference proteome</keyword>
<feature type="region of interest" description="Disordered" evidence="1">
    <location>
        <begin position="415"/>
        <end position="449"/>
    </location>
</feature>
<reference evidence="3" key="1">
    <citation type="journal article" date="2014" name="Proc. Natl. Acad. Sci. U.S.A.">
        <title>Extensive sampling of basidiomycete genomes demonstrates inadequacy of the white-rot/brown-rot paradigm for wood decay fungi.</title>
        <authorList>
            <person name="Riley R."/>
            <person name="Salamov A.A."/>
            <person name="Brown D.W."/>
            <person name="Nagy L.G."/>
            <person name="Floudas D."/>
            <person name="Held B.W."/>
            <person name="Levasseur A."/>
            <person name="Lombard V."/>
            <person name="Morin E."/>
            <person name="Otillar R."/>
            <person name="Lindquist E.A."/>
            <person name="Sun H."/>
            <person name="LaButti K.M."/>
            <person name="Schmutz J."/>
            <person name="Jabbour D."/>
            <person name="Luo H."/>
            <person name="Baker S.E."/>
            <person name="Pisabarro A.G."/>
            <person name="Walton J.D."/>
            <person name="Blanchette R.A."/>
            <person name="Henrissat B."/>
            <person name="Martin F."/>
            <person name="Cullen D."/>
            <person name="Hibbett D.S."/>
            <person name="Grigoriev I.V."/>
        </authorList>
    </citation>
    <scope>NUCLEOTIDE SEQUENCE [LARGE SCALE GENOMIC DNA]</scope>
    <source>
        <strain evidence="3">FD-172 SS1</strain>
    </source>
</reference>
<proteinExistence type="predicted"/>
<dbReference type="AlphaFoldDB" id="A0A067MUT3"/>
<dbReference type="InParanoid" id="A0A067MUT3"/>
<dbReference type="EMBL" id="KL198019">
    <property type="protein sequence ID" value="KDQ19334.1"/>
    <property type="molecule type" value="Genomic_DNA"/>
</dbReference>
<name>A0A067MUT3_BOTB1</name>
<sequence length="517" mass="57817">MQIRLGVGLRACLRSEFRHVHDAPGDFERSLAIDSCDDKNYHRAPCHGMLLCRYRAAINHSTGHSRAAGLLRVFSGEGVEARNFASKHLTSASARGKLRTAFCSTLLPCEETPSSGGTGRVWSQPARKFGYPQTRPYTSTASDSRFAFTLEHLHHNNPALILSLIRKSLLDEATLLSLSPPTSSTSLPPTPLSCLMCLYVTLKESYPAQLQFLSNAELSSLISLFGSASLTDSKAFSCIHANSPAALHPFASTLPRTVYSSHWDMVTEIGRDKEVMFGRKLNHSDHYWLMRAAIHKESTERPSLSVAESHLYFANARRHYYPIRSRLYPEIHIPYIRALLSCPPSAKRPATEALLRTCSILRESWTDSDLQTCFWESVRRVSGFDRSQTRAVREEALRCLGRKIRKKEITTPWKISPSRPGCYTAKSRNRSPGDISSRSDGPLARPPQTTPVTIHELHSLLCAELLCTPSHLSQVNPWLASWALLHLRSEFPGPDRRQPGVERAWRALALLSLGLRS</sequence>
<gene>
    <name evidence="2" type="ORF">BOTBODRAFT_436081</name>
</gene>
<accession>A0A067MUT3</accession>
<protein>
    <submittedName>
        <fullName evidence="2">Uncharacterized protein</fullName>
    </submittedName>
</protein>
<dbReference type="OrthoDB" id="2565179at2759"/>
<evidence type="ECO:0000313" key="3">
    <source>
        <dbReference type="Proteomes" id="UP000027195"/>
    </source>
</evidence>
<dbReference type="Proteomes" id="UP000027195">
    <property type="component" value="Unassembled WGS sequence"/>
</dbReference>
<organism evidence="2 3">
    <name type="scientific">Botryobasidium botryosum (strain FD-172 SS1)</name>
    <dbReference type="NCBI Taxonomy" id="930990"/>
    <lineage>
        <taxon>Eukaryota</taxon>
        <taxon>Fungi</taxon>
        <taxon>Dikarya</taxon>
        <taxon>Basidiomycota</taxon>
        <taxon>Agaricomycotina</taxon>
        <taxon>Agaricomycetes</taxon>
        <taxon>Cantharellales</taxon>
        <taxon>Botryobasidiaceae</taxon>
        <taxon>Botryobasidium</taxon>
    </lineage>
</organism>
<dbReference type="HOGENOM" id="CLU_526735_0_0_1"/>
<evidence type="ECO:0000313" key="2">
    <source>
        <dbReference type="EMBL" id="KDQ19334.1"/>
    </source>
</evidence>